<dbReference type="SUPFAM" id="SSF102114">
    <property type="entry name" value="Radical SAM enzymes"/>
    <property type="match status" value="1"/>
</dbReference>
<sequence>MALSHLVNTFGVDLLHRYGERVHKLAINAGLTCPNRDGSKGWGGCSFCNNASFNPSARRPPSVGEQLDAGRRVLLKRTGARRFIAYFQAYTNTYADVARLAALYREALERDDVVGLSVGTRPDCVPDAVLDLLARLRDQGHEVWLELGLQSACDATLRRVDRGHGFADYRRAVRAAHRRGLSLCTHLIIGLPGEGRDESLASLDRVLELGTHGLKLHPLHVVRGTRLAHQWRRGDYRPLPMAEYIDIAADLIEQTPREVIFHRLTGTASPDILLAPAWCAKKWVVLNGIEQELRRRRTAQGWCVAGEPVALARAVGGLA</sequence>
<dbReference type="PANTHER" id="PTHR11135">
    <property type="entry name" value="HISTONE ACETYLTRANSFERASE-RELATED"/>
    <property type="match status" value="1"/>
</dbReference>
<proteinExistence type="predicted"/>
<dbReference type="SFLD" id="SFLDG01091">
    <property type="entry name" value="uncharacterized_CHP01210-like"/>
    <property type="match status" value="1"/>
</dbReference>
<keyword evidence="9" id="KW-1185">Reference proteome</keyword>
<dbReference type="NCBIfam" id="TIGR01212">
    <property type="entry name" value="TIGR01212 family radical SAM protein"/>
    <property type="match status" value="1"/>
</dbReference>
<dbReference type="InterPro" id="IPR005911">
    <property type="entry name" value="YhcC-like"/>
</dbReference>
<dbReference type="InterPro" id="IPR039661">
    <property type="entry name" value="ELP3"/>
</dbReference>
<evidence type="ECO:0000256" key="3">
    <source>
        <dbReference type="ARBA" id="ARBA00022691"/>
    </source>
</evidence>
<dbReference type="Pfam" id="PF16199">
    <property type="entry name" value="Radical_SAM_C"/>
    <property type="match status" value="1"/>
</dbReference>
<keyword evidence="5" id="KW-0408">Iron</keyword>
<protein>
    <submittedName>
        <fullName evidence="8">TIGR01212 family radical SAM protein</fullName>
    </submittedName>
</protein>
<evidence type="ECO:0000256" key="2">
    <source>
        <dbReference type="ARBA" id="ARBA00022485"/>
    </source>
</evidence>
<dbReference type="InterPro" id="IPR023404">
    <property type="entry name" value="rSAM_horseshoe"/>
</dbReference>
<organism evidence="8 9">
    <name type="scientific">Thioalkalicoccus limnaeus</name>
    <dbReference type="NCBI Taxonomy" id="120681"/>
    <lineage>
        <taxon>Bacteria</taxon>
        <taxon>Pseudomonadati</taxon>
        <taxon>Pseudomonadota</taxon>
        <taxon>Gammaproteobacteria</taxon>
        <taxon>Chromatiales</taxon>
        <taxon>Chromatiaceae</taxon>
        <taxon>Thioalkalicoccus</taxon>
    </lineage>
</organism>
<dbReference type="SMART" id="SM00729">
    <property type="entry name" value="Elp3"/>
    <property type="match status" value="1"/>
</dbReference>
<dbReference type="PANTHER" id="PTHR11135:SF1">
    <property type="entry name" value="PROTEIN YHCC"/>
    <property type="match status" value="1"/>
</dbReference>
<keyword evidence="3" id="KW-0949">S-adenosyl-L-methionine</keyword>
<dbReference type="Proteomes" id="UP001564408">
    <property type="component" value="Unassembled WGS sequence"/>
</dbReference>
<evidence type="ECO:0000256" key="1">
    <source>
        <dbReference type="ARBA" id="ARBA00001966"/>
    </source>
</evidence>
<dbReference type="SFLD" id="SFLDS00029">
    <property type="entry name" value="Radical_SAM"/>
    <property type="match status" value="1"/>
</dbReference>
<dbReference type="PROSITE" id="PS51918">
    <property type="entry name" value="RADICAL_SAM"/>
    <property type="match status" value="1"/>
</dbReference>
<evidence type="ECO:0000256" key="6">
    <source>
        <dbReference type="ARBA" id="ARBA00023014"/>
    </source>
</evidence>
<dbReference type="CDD" id="cd01335">
    <property type="entry name" value="Radical_SAM"/>
    <property type="match status" value="1"/>
</dbReference>
<dbReference type="RefSeq" id="WP_369666683.1">
    <property type="nucleotide sequence ID" value="NZ_JBDKXB010000007.1"/>
</dbReference>
<evidence type="ECO:0000313" key="8">
    <source>
        <dbReference type="EMBL" id="MEY6432297.1"/>
    </source>
</evidence>
<dbReference type="InterPro" id="IPR032432">
    <property type="entry name" value="Radical_SAM_C"/>
</dbReference>
<dbReference type="Pfam" id="PF04055">
    <property type="entry name" value="Radical_SAM"/>
    <property type="match status" value="1"/>
</dbReference>
<keyword evidence="6" id="KW-0411">Iron-sulfur</keyword>
<dbReference type="Gene3D" id="3.80.30.20">
    <property type="entry name" value="tm_1862 like domain"/>
    <property type="match status" value="1"/>
</dbReference>
<gene>
    <name evidence="8" type="ORF">ABC977_07715</name>
</gene>
<feature type="domain" description="Radical SAM core" evidence="7">
    <location>
        <begin position="17"/>
        <end position="263"/>
    </location>
</feature>
<dbReference type="SFLD" id="SFLDG01086">
    <property type="entry name" value="elongater_protein-like"/>
    <property type="match status" value="1"/>
</dbReference>
<evidence type="ECO:0000259" key="7">
    <source>
        <dbReference type="PROSITE" id="PS51918"/>
    </source>
</evidence>
<keyword evidence="2" id="KW-0004">4Fe-4S</keyword>
<accession>A0ABV4BG29</accession>
<dbReference type="InterPro" id="IPR058240">
    <property type="entry name" value="rSAM_sf"/>
</dbReference>
<comment type="caution">
    <text evidence="8">The sequence shown here is derived from an EMBL/GenBank/DDBJ whole genome shotgun (WGS) entry which is preliminary data.</text>
</comment>
<evidence type="ECO:0000256" key="5">
    <source>
        <dbReference type="ARBA" id="ARBA00023004"/>
    </source>
</evidence>
<keyword evidence="4" id="KW-0479">Metal-binding</keyword>
<dbReference type="InterPro" id="IPR007197">
    <property type="entry name" value="rSAM"/>
</dbReference>
<name>A0ABV4BG29_9GAMM</name>
<dbReference type="EMBL" id="JBDKXB010000007">
    <property type="protein sequence ID" value="MEY6432297.1"/>
    <property type="molecule type" value="Genomic_DNA"/>
</dbReference>
<evidence type="ECO:0000313" key="9">
    <source>
        <dbReference type="Proteomes" id="UP001564408"/>
    </source>
</evidence>
<comment type="cofactor">
    <cofactor evidence="1">
        <name>[4Fe-4S] cluster</name>
        <dbReference type="ChEBI" id="CHEBI:49883"/>
    </cofactor>
</comment>
<evidence type="ECO:0000256" key="4">
    <source>
        <dbReference type="ARBA" id="ARBA00022723"/>
    </source>
</evidence>
<reference evidence="8 9" key="1">
    <citation type="submission" date="2024-05" db="EMBL/GenBank/DDBJ databases">
        <title>Genome Sequence and Characterization of the New Strain Purple Sulfur Bacterium of Genus Thioalkalicoccus.</title>
        <authorList>
            <person name="Bryantseva I.A."/>
            <person name="Kyndt J.A."/>
            <person name="Imhoff J.F."/>
        </authorList>
    </citation>
    <scope>NUCLEOTIDE SEQUENCE [LARGE SCALE GENOMIC DNA]</scope>
    <source>
        <strain evidence="8 9">Um2</strain>
    </source>
</reference>
<dbReference type="InterPro" id="IPR006638">
    <property type="entry name" value="Elp3/MiaA/NifB-like_rSAM"/>
</dbReference>